<comment type="cofactor">
    <cofactor evidence="9">
        <name>Zn(2+)</name>
        <dbReference type="ChEBI" id="CHEBI:29105"/>
    </cofactor>
    <text evidence="9">Binds 1 zinc ion per subunit.</text>
</comment>
<evidence type="ECO:0000259" key="10">
    <source>
        <dbReference type="Pfam" id="PF00432"/>
    </source>
</evidence>
<comment type="catalytic activity">
    <reaction evidence="9">
        <text>L-cysteinyl-[protein] + (2E,6E)-farnesyl diphosphate = S-(2E,6E)-farnesyl-L-cysteinyl-[protein] + diphosphate</text>
        <dbReference type="Rhea" id="RHEA:13345"/>
        <dbReference type="Rhea" id="RHEA-COMP:10131"/>
        <dbReference type="Rhea" id="RHEA-COMP:11535"/>
        <dbReference type="ChEBI" id="CHEBI:29950"/>
        <dbReference type="ChEBI" id="CHEBI:33019"/>
        <dbReference type="ChEBI" id="CHEBI:86019"/>
        <dbReference type="ChEBI" id="CHEBI:175763"/>
    </reaction>
</comment>
<feature type="domain" description="Prenyltransferase alpha-alpha toroid" evidence="10">
    <location>
        <begin position="44"/>
        <end position="399"/>
    </location>
</feature>
<comment type="subunit">
    <text evidence="9">Heterodimer of FTA and FTB.</text>
</comment>
<dbReference type="Pfam" id="PF00432">
    <property type="entry name" value="Prenyltrans"/>
    <property type="match status" value="1"/>
</dbReference>
<dbReference type="CDD" id="cd02893">
    <property type="entry name" value="FTase"/>
    <property type="match status" value="1"/>
</dbReference>
<proteinExistence type="inferred from homology"/>
<dbReference type="Proteomes" id="UP000694861">
    <property type="component" value="Linkage group LG1"/>
</dbReference>
<evidence type="ECO:0000256" key="4">
    <source>
        <dbReference type="ARBA" id="ARBA00022602"/>
    </source>
</evidence>
<comment type="similarity">
    <text evidence="1 9">Belongs to the protein prenyltransferase subunit beta family.</text>
</comment>
<evidence type="ECO:0000256" key="3">
    <source>
        <dbReference type="ARBA" id="ARBA00015798"/>
    </source>
</evidence>
<dbReference type="Gene3D" id="1.50.10.20">
    <property type="match status" value="1"/>
</dbReference>
<evidence type="ECO:0000313" key="12">
    <source>
        <dbReference type="RefSeq" id="XP_008218510.1"/>
    </source>
</evidence>
<keyword evidence="4 9" id="KW-0637">Prenyltransferase</keyword>
<dbReference type="InterPro" id="IPR026872">
    <property type="entry name" value="FTB"/>
</dbReference>
<organism evidence="11 12">
    <name type="scientific">Prunus mume</name>
    <name type="common">Japanese apricot</name>
    <name type="synonym">Armeniaca mume</name>
    <dbReference type="NCBI Taxonomy" id="102107"/>
    <lineage>
        <taxon>Eukaryota</taxon>
        <taxon>Viridiplantae</taxon>
        <taxon>Streptophyta</taxon>
        <taxon>Embryophyta</taxon>
        <taxon>Tracheophyta</taxon>
        <taxon>Spermatophyta</taxon>
        <taxon>Magnoliopsida</taxon>
        <taxon>eudicotyledons</taxon>
        <taxon>Gunneridae</taxon>
        <taxon>Pentapetalae</taxon>
        <taxon>rosids</taxon>
        <taxon>fabids</taxon>
        <taxon>Rosales</taxon>
        <taxon>Rosaceae</taxon>
        <taxon>Amygdaloideae</taxon>
        <taxon>Amygdaleae</taxon>
        <taxon>Prunus</taxon>
    </lineage>
</organism>
<dbReference type="EC" id="2.5.1.58" evidence="2 9"/>
<dbReference type="InterPro" id="IPR001330">
    <property type="entry name" value="Prenyltrans"/>
</dbReference>
<keyword evidence="5 9" id="KW-0808">Transferase</keyword>
<evidence type="ECO:0000256" key="2">
    <source>
        <dbReference type="ARBA" id="ARBA00012702"/>
    </source>
</evidence>
<name>A0ABM0N2F7_PRUMU</name>
<keyword evidence="7" id="KW-0677">Repeat</keyword>
<evidence type="ECO:0000256" key="1">
    <source>
        <dbReference type="ARBA" id="ARBA00010497"/>
    </source>
</evidence>
<keyword evidence="11" id="KW-1185">Reference proteome</keyword>
<evidence type="ECO:0000313" key="11">
    <source>
        <dbReference type="Proteomes" id="UP000694861"/>
    </source>
</evidence>
<dbReference type="SUPFAM" id="SSF48239">
    <property type="entry name" value="Terpenoid cyclases/Protein prenyltransferases"/>
    <property type="match status" value="1"/>
</dbReference>
<comment type="function">
    <text evidence="9">Catalyzes the transfer of a farnesyl moiety from farnesyl diphosphate to a cysteine at the fourth position from the C-terminus of several proteins. The beta subunit is responsible for peptide-binding.</text>
</comment>
<sequence>MEASEVPVATVTQRSQKSVESQVGRIYESFAKLPPDAQFRMLELKRENHIDYLKGGLRQLPSSFCGLYALRPWVCFWNLHSLALLGESVDAQLQNNIIDFLSRCQDPNGGYGGGPGQMPHLATTYAAVCSLITLGGHKALSSINRSEMYMFLRQMKQPSGGFRIHDGGEIDVRACYAAISVASILNILDDELGQNVGNYILSCQTYEGGISAEPGTEAHGGYTFCGVATMIMINQVNQLDLPKLIDWLVFQQGKECGFKGRTNKLVDCCYSFWQGGTFALLQRACSTIDQQLVIPVGGKSFEVNFNDIGHNFVKRRVEMEPLFDGRALQLYLLLCSQEENGGLKDKPGKSRDFYHTCYALSGLSVSQHIWSDDVSLLMPRAVLGPYSNLLEPIHPLFNVVLERYHEARDFFTTF</sequence>
<keyword evidence="8 9" id="KW-0862">Zinc</keyword>
<evidence type="ECO:0000256" key="5">
    <source>
        <dbReference type="ARBA" id="ARBA00022679"/>
    </source>
</evidence>
<keyword evidence="6 9" id="KW-0479">Metal-binding</keyword>
<dbReference type="InterPro" id="IPR045089">
    <property type="entry name" value="PGGT1B-like"/>
</dbReference>
<accession>A0ABM0N2F7</accession>
<evidence type="ECO:0000256" key="9">
    <source>
        <dbReference type="RuleBase" id="RU365056"/>
    </source>
</evidence>
<evidence type="ECO:0000256" key="8">
    <source>
        <dbReference type="ARBA" id="ARBA00022833"/>
    </source>
</evidence>
<protein>
    <recommendedName>
        <fullName evidence="3 9">Protein farnesyltransferase subunit beta</fullName>
        <shortName evidence="9">FTase-beta</shortName>
        <ecNumber evidence="2 9">2.5.1.58</ecNumber>
    </recommendedName>
</protein>
<reference evidence="12" key="2">
    <citation type="submission" date="2025-08" db="UniProtKB">
        <authorList>
            <consortium name="RefSeq"/>
        </authorList>
    </citation>
    <scope>IDENTIFICATION</scope>
</reference>
<dbReference type="PANTHER" id="PTHR11774">
    <property type="entry name" value="GERANYLGERANYL TRANSFERASE TYPE BETA SUBUNIT"/>
    <property type="match status" value="1"/>
</dbReference>
<dbReference type="PANTHER" id="PTHR11774:SF6">
    <property type="entry name" value="PROTEIN FARNESYLTRANSFERASE SUBUNIT BETA"/>
    <property type="match status" value="1"/>
</dbReference>
<evidence type="ECO:0000256" key="7">
    <source>
        <dbReference type="ARBA" id="ARBA00022737"/>
    </source>
</evidence>
<reference evidence="11" key="1">
    <citation type="journal article" date="2012" name="Nat. Commun.">
        <title>The genome of Prunus mume.</title>
        <authorList>
            <person name="Zhang Q."/>
            <person name="Chen W."/>
            <person name="Sun L."/>
            <person name="Zhao F."/>
            <person name="Huang B."/>
            <person name="Yang W."/>
            <person name="Tao Y."/>
            <person name="Wang J."/>
            <person name="Yuan Z."/>
            <person name="Fan G."/>
            <person name="Xing Z."/>
            <person name="Han C."/>
            <person name="Pan H."/>
            <person name="Zhong X."/>
            <person name="Shi W."/>
            <person name="Liang X."/>
            <person name="Du D."/>
            <person name="Sun F."/>
            <person name="Xu Z."/>
            <person name="Hao R."/>
            <person name="Lv T."/>
            <person name="Lv Y."/>
            <person name="Zheng Z."/>
            <person name="Sun M."/>
            <person name="Luo L."/>
            <person name="Cai M."/>
            <person name="Gao Y."/>
            <person name="Wang J."/>
            <person name="Yin Y."/>
            <person name="Xu X."/>
            <person name="Cheng T."/>
            <person name="Wang J."/>
        </authorList>
    </citation>
    <scope>NUCLEOTIDE SEQUENCE [LARGE SCALE GENOMIC DNA]</scope>
</reference>
<dbReference type="GeneID" id="103318855"/>
<dbReference type="InterPro" id="IPR008930">
    <property type="entry name" value="Terpenoid_cyclase/PrenylTrfase"/>
</dbReference>
<dbReference type="RefSeq" id="XP_008218510.1">
    <property type="nucleotide sequence ID" value="XM_008220288.1"/>
</dbReference>
<gene>
    <name evidence="12" type="primary">LOC103318855</name>
</gene>
<evidence type="ECO:0000256" key="6">
    <source>
        <dbReference type="ARBA" id="ARBA00022723"/>
    </source>
</evidence>